<dbReference type="Proteomes" id="UP000268230">
    <property type="component" value="Chromosome"/>
</dbReference>
<protein>
    <recommendedName>
        <fullName evidence="4">Zinc ribbon domain-containing protein</fullName>
    </recommendedName>
</protein>
<gene>
    <name evidence="2" type="ORF">EJA05_16360</name>
</gene>
<keyword evidence="1" id="KW-0812">Transmembrane</keyword>
<evidence type="ECO:0008006" key="4">
    <source>
        <dbReference type="Google" id="ProtNLM"/>
    </source>
</evidence>
<proteinExistence type="predicted"/>
<evidence type="ECO:0000313" key="2">
    <source>
        <dbReference type="EMBL" id="AZL69201.1"/>
    </source>
</evidence>
<accession>A0A3S8ULM5</accession>
<keyword evidence="1" id="KW-0472">Membrane</keyword>
<evidence type="ECO:0000313" key="3">
    <source>
        <dbReference type="Proteomes" id="UP000268230"/>
    </source>
</evidence>
<dbReference type="AlphaFoldDB" id="A0A3S8ULM5"/>
<keyword evidence="1" id="KW-1133">Transmembrane helix</keyword>
<feature type="transmembrane region" description="Helical" evidence="1">
    <location>
        <begin position="32"/>
        <end position="51"/>
    </location>
</feature>
<organism evidence="2 3">
    <name type="scientific">Pseudomonas entomophila</name>
    <dbReference type="NCBI Taxonomy" id="312306"/>
    <lineage>
        <taxon>Bacteria</taxon>
        <taxon>Pseudomonadati</taxon>
        <taxon>Pseudomonadota</taxon>
        <taxon>Gammaproteobacteria</taxon>
        <taxon>Pseudomonadales</taxon>
        <taxon>Pseudomonadaceae</taxon>
        <taxon>Pseudomonas</taxon>
    </lineage>
</organism>
<dbReference type="EMBL" id="CP034338">
    <property type="protein sequence ID" value="AZL69201.1"/>
    <property type="molecule type" value="Genomic_DNA"/>
</dbReference>
<name>A0A3S8ULM5_9PSED</name>
<dbReference type="KEGG" id="pory:EJA05_16360"/>
<sequence length="128" mass="13958">MQLAILVVLILILVCISPWVLALAAAAVVAYGVWVVAIGVVFFVIAVGMAWHHGYWARKPVISSESERAIERVNEEFRRKEAEQASATASAPSEPAQAKSIRLIICRSCSAEVEKFSMFCPVCGKKPI</sequence>
<reference evidence="2 3" key="1">
    <citation type="submission" date="2018-12" db="EMBL/GenBank/DDBJ databases">
        <authorList>
            <person name="Li S."/>
            <person name="Yang R."/>
            <person name="Chen G."/>
            <person name="Zou L."/>
            <person name="Zhang C."/>
            <person name="Chen Y."/>
            <person name="Liu Z."/>
            <person name="Li Y."/>
            <person name="Yan Y."/>
            <person name="Huang M."/>
            <person name="Chen T."/>
        </authorList>
    </citation>
    <scope>NUCLEOTIDE SEQUENCE [LARGE SCALE GENOMIC DNA]</scope>
    <source>
        <strain evidence="2 3">1257</strain>
    </source>
</reference>
<evidence type="ECO:0000256" key="1">
    <source>
        <dbReference type="SAM" id="Phobius"/>
    </source>
</evidence>